<evidence type="ECO:0000313" key="3">
    <source>
        <dbReference type="EMBL" id="KAK8583863.1"/>
    </source>
</evidence>
<sequence>MPLYMLHRSMLLAKLLALDLPLEHEGRIHKAIDHEGLPMALYLPLSAGAYFDKLQDQRLDQLELQKAMAMELKWILSKVLDQPAILPMPRAPIDSLENSQTNRIVSKKKGGGLPRSGDGGIARSENLTFEQLLNKRPRMAYGACYLKGTRFFDRGGMIAGASPRSARWPIGIAAFGPLYNKKFRLGPGKRWQQQKGRGPLALLAFEMETLIGGKKMELFNGAERMHSVRGGDAGALGSPQLLLLSGPPLIVGNSRGSSLMSRSSSSMITHEISLMFPSSRSTPQHRVVEYRVSGSGFTTYAILGSDIVIGDAEVAAIKLSCFPLGYRDFESRTLKPFPFGRALNQPGRELQTPVLCLNGPTWGKTGKECGRDN</sequence>
<comment type="caution">
    <text evidence="3">The sequence shown here is derived from an EMBL/GenBank/DDBJ whole genome shotgun (WGS) entry which is preliminary data.</text>
</comment>
<keyword evidence="1" id="KW-0732">Signal</keyword>
<proteinExistence type="predicted"/>
<feature type="chain" id="PRO_5045031595" evidence="1">
    <location>
        <begin position="18"/>
        <end position="373"/>
    </location>
</feature>
<reference evidence="3 4" key="1">
    <citation type="journal article" date="2024" name="G3 (Bethesda)">
        <title>Genome assembly of Hibiscus sabdariffa L. provides insights into metabolisms of medicinal natural products.</title>
        <authorList>
            <person name="Kim T."/>
        </authorList>
    </citation>
    <scope>NUCLEOTIDE SEQUENCE [LARGE SCALE GENOMIC DNA]</scope>
    <source>
        <strain evidence="3">TK-2024</strain>
        <tissue evidence="3">Old leaves</tissue>
    </source>
</reference>
<dbReference type="EMBL" id="JBBPBM010000005">
    <property type="protein sequence ID" value="KAK8583854.1"/>
    <property type="molecule type" value="Genomic_DNA"/>
</dbReference>
<feature type="signal peptide" evidence="1">
    <location>
        <begin position="1"/>
        <end position="17"/>
    </location>
</feature>
<evidence type="ECO:0000313" key="2">
    <source>
        <dbReference type="EMBL" id="KAK8583854.1"/>
    </source>
</evidence>
<evidence type="ECO:0000256" key="1">
    <source>
        <dbReference type="SAM" id="SignalP"/>
    </source>
</evidence>
<evidence type="ECO:0000313" key="4">
    <source>
        <dbReference type="Proteomes" id="UP001472677"/>
    </source>
</evidence>
<gene>
    <name evidence="2" type="ORF">V6N12_068110</name>
    <name evidence="3" type="ORF">V6N12_068119</name>
</gene>
<accession>A0ABR2FPF4</accession>
<organism evidence="3 4">
    <name type="scientific">Hibiscus sabdariffa</name>
    <name type="common">roselle</name>
    <dbReference type="NCBI Taxonomy" id="183260"/>
    <lineage>
        <taxon>Eukaryota</taxon>
        <taxon>Viridiplantae</taxon>
        <taxon>Streptophyta</taxon>
        <taxon>Embryophyta</taxon>
        <taxon>Tracheophyta</taxon>
        <taxon>Spermatophyta</taxon>
        <taxon>Magnoliopsida</taxon>
        <taxon>eudicotyledons</taxon>
        <taxon>Gunneridae</taxon>
        <taxon>Pentapetalae</taxon>
        <taxon>rosids</taxon>
        <taxon>malvids</taxon>
        <taxon>Malvales</taxon>
        <taxon>Malvaceae</taxon>
        <taxon>Malvoideae</taxon>
        <taxon>Hibiscus</taxon>
    </lineage>
</organism>
<dbReference type="Proteomes" id="UP001472677">
    <property type="component" value="Unassembled WGS sequence"/>
</dbReference>
<dbReference type="EMBL" id="JBBPBM010000005">
    <property type="protein sequence ID" value="KAK8583863.1"/>
    <property type="molecule type" value="Genomic_DNA"/>
</dbReference>
<name>A0ABR2FPF4_9ROSI</name>
<protein>
    <submittedName>
        <fullName evidence="3">Uncharacterized protein</fullName>
    </submittedName>
</protein>
<keyword evidence="4" id="KW-1185">Reference proteome</keyword>